<organism evidence="1 2">
    <name type="scientific">Aegilops tauschii subsp. strangulata</name>
    <name type="common">Goatgrass</name>
    <dbReference type="NCBI Taxonomy" id="200361"/>
    <lineage>
        <taxon>Eukaryota</taxon>
        <taxon>Viridiplantae</taxon>
        <taxon>Streptophyta</taxon>
        <taxon>Embryophyta</taxon>
        <taxon>Tracheophyta</taxon>
        <taxon>Spermatophyta</taxon>
        <taxon>Magnoliopsida</taxon>
        <taxon>Liliopsida</taxon>
        <taxon>Poales</taxon>
        <taxon>Poaceae</taxon>
        <taxon>BOP clade</taxon>
        <taxon>Pooideae</taxon>
        <taxon>Triticodae</taxon>
        <taxon>Triticeae</taxon>
        <taxon>Triticinae</taxon>
        <taxon>Aegilops</taxon>
    </lineage>
</organism>
<protein>
    <submittedName>
        <fullName evidence="1">Uncharacterized protein</fullName>
    </submittedName>
</protein>
<evidence type="ECO:0000313" key="1">
    <source>
        <dbReference type="EnsemblPlants" id="AET6Gv20023100.1"/>
    </source>
</evidence>
<sequence>MSSSTDHSLTNWHKIKMHLPEITAASHSLTPDTYSGISQHGPPCQLKECGPKKWFHVYADLELHIAN</sequence>
<dbReference type="Proteomes" id="UP000015105">
    <property type="component" value="Chromosome 6D"/>
</dbReference>
<dbReference type="AlphaFoldDB" id="A0A453MPW8"/>
<reference evidence="1" key="4">
    <citation type="submission" date="2019-03" db="UniProtKB">
        <authorList>
            <consortium name="EnsemblPlants"/>
        </authorList>
    </citation>
    <scope>IDENTIFICATION</scope>
</reference>
<evidence type="ECO:0000313" key="2">
    <source>
        <dbReference type="Proteomes" id="UP000015105"/>
    </source>
</evidence>
<reference evidence="1" key="3">
    <citation type="journal article" date="2017" name="Nature">
        <title>Genome sequence of the progenitor of the wheat D genome Aegilops tauschii.</title>
        <authorList>
            <person name="Luo M.C."/>
            <person name="Gu Y.Q."/>
            <person name="Puiu D."/>
            <person name="Wang H."/>
            <person name="Twardziok S.O."/>
            <person name="Deal K.R."/>
            <person name="Huo N."/>
            <person name="Zhu T."/>
            <person name="Wang L."/>
            <person name="Wang Y."/>
            <person name="McGuire P.E."/>
            <person name="Liu S."/>
            <person name="Long H."/>
            <person name="Ramasamy R.K."/>
            <person name="Rodriguez J.C."/>
            <person name="Van S.L."/>
            <person name="Yuan L."/>
            <person name="Wang Z."/>
            <person name="Xia Z."/>
            <person name="Xiao L."/>
            <person name="Anderson O.D."/>
            <person name="Ouyang S."/>
            <person name="Liang Y."/>
            <person name="Zimin A.V."/>
            <person name="Pertea G."/>
            <person name="Qi P."/>
            <person name="Bennetzen J.L."/>
            <person name="Dai X."/>
            <person name="Dawson M.W."/>
            <person name="Muller H.G."/>
            <person name="Kugler K."/>
            <person name="Rivarola-Duarte L."/>
            <person name="Spannagl M."/>
            <person name="Mayer K.F.X."/>
            <person name="Lu F.H."/>
            <person name="Bevan M.W."/>
            <person name="Leroy P."/>
            <person name="Li P."/>
            <person name="You F.M."/>
            <person name="Sun Q."/>
            <person name="Liu Z."/>
            <person name="Lyons E."/>
            <person name="Wicker T."/>
            <person name="Salzberg S.L."/>
            <person name="Devos K.M."/>
            <person name="Dvorak J."/>
        </authorList>
    </citation>
    <scope>NUCLEOTIDE SEQUENCE [LARGE SCALE GENOMIC DNA]</scope>
    <source>
        <strain evidence="1">cv. AL8/78</strain>
    </source>
</reference>
<reference evidence="2" key="1">
    <citation type="journal article" date="2014" name="Science">
        <title>Ancient hybridizations among the ancestral genomes of bread wheat.</title>
        <authorList>
            <consortium name="International Wheat Genome Sequencing Consortium,"/>
            <person name="Marcussen T."/>
            <person name="Sandve S.R."/>
            <person name="Heier L."/>
            <person name="Spannagl M."/>
            <person name="Pfeifer M."/>
            <person name="Jakobsen K.S."/>
            <person name="Wulff B.B."/>
            <person name="Steuernagel B."/>
            <person name="Mayer K.F."/>
            <person name="Olsen O.A."/>
        </authorList>
    </citation>
    <scope>NUCLEOTIDE SEQUENCE [LARGE SCALE GENOMIC DNA]</scope>
    <source>
        <strain evidence="2">cv. AL8/78</strain>
    </source>
</reference>
<dbReference type="EnsemblPlants" id="AET6Gv20023100.1">
    <property type="protein sequence ID" value="AET6Gv20023100.1"/>
    <property type="gene ID" value="AET6Gv20023100"/>
</dbReference>
<name>A0A453MPW8_AEGTS</name>
<reference evidence="1" key="5">
    <citation type="journal article" date="2021" name="G3 (Bethesda)">
        <title>Aegilops tauschii genome assembly Aet v5.0 features greater sequence contiguity and improved annotation.</title>
        <authorList>
            <person name="Wang L."/>
            <person name="Zhu T."/>
            <person name="Rodriguez J.C."/>
            <person name="Deal K.R."/>
            <person name="Dubcovsky J."/>
            <person name="McGuire P.E."/>
            <person name="Lux T."/>
            <person name="Spannagl M."/>
            <person name="Mayer K.F.X."/>
            <person name="Baldrich P."/>
            <person name="Meyers B.C."/>
            <person name="Huo N."/>
            <person name="Gu Y.Q."/>
            <person name="Zhou H."/>
            <person name="Devos K.M."/>
            <person name="Bennetzen J.L."/>
            <person name="Unver T."/>
            <person name="Budak H."/>
            <person name="Gulick P.J."/>
            <person name="Galiba G."/>
            <person name="Kalapos B."/>
            <person name="Nelson D.R."/>
            <person name="Li P."/>
            <person name="You F.M."/>
            <person name="Luo M.C."/>
            <person name="Dvorak J."/>
        </authorList>
    </citation>
    <scope>NUCLEOTIDE SEQUENCE [LARGE SCALE GENOMIC DNA]</scope>
    <source>
        <strain evidence="1">cv. AL8/78</strain>
    </source>
</reference>
<dbReference type="Gramene" id="AET6Gv20023100.1">
    <property type="protein sequence ID" value="AET6Gv20023100.1"/>
    <property type="gene ID" value="AET6Gv20023100"/>
</dbReference>
<keyword evidence="2" id="KW-1185">Reference proteome</keyword>
<accession>A0A453MPW8</accession>
<reference evidence="2" key="2">
    <citation type="journal article" date="2017" name="Nat. Plants">
        <title>The Aegilops tauschii genome reveals multiple impacts of transposons.</title>
        <authorList>
            <person name="Zhao G."/>
            <person name="Zou C."/>
            <person name="Li K."/>
            <person name="Wang K."/>
            <person name="Li T."/>
            <person name="Gao L."/>
            <person name="Zhang X."/>
            <person name="Wang H."/>
            <person name="Yang Z."/>
            <person name="Liu X."/>
            <person name="Jiang W."/>
            <person name="Mao L."/>
            <person name="Kong X."/>
            <person name="Jiao Y."/>
            <person name="Jia J."/>
        </authorList>
    </citation>
    <scope>NUCLEOTIDE SEQUENCE [LARGE SCALE GENOMIC DNA]</scope>
    <source>
        <strain evidence="2">cv. AL8/78</strain>
    </source>
</reference>
<proteinExistence type="predicted"/>